<dbReference type="PANTHER" id="PTHR47417:SF1">
    <property type="entry name" value="SMR DOMAIN-CONTAINING PROTEIN YPL199C"/>
    <property type="match status" value="1"/>
</dbReference>
<evidence type="ECO:0000313" key="4">
    <source>
        <dbReference type="Proteomes" id="UP000275385"/>
    </source>
</evidence>
<organism evidence="3 4">
    <name type="scientific">Coniochaeta pulveracea</name>
    <dbReference type="NCBI Taxonomy" id="177199"/>
    <lineage>
        <taxon>Eukaryota</taxon>
        <taxon>Fungi</taxon>
        <taxon>Dikarya</taxon>
        <taxon>Ascomycota</taxon>
        <taxon>Pezizomycotina</taxon>
        <taxon>Sordariomycetes</taxon>
        <taxon>Sordariomycetidae</taxon>
        <taxon>Coniochaetales</taxon>
        <taxon>Coniochaetaceae</taxon>
        <taxon>Coniochaeta</taxon>
    </lineage>
</organism>
<keyword evidence="4" id="KW-1185">Reference proteome</keyword>
<dbReference type="InterPro" id="IPR002625">
    <property type="entry name" value="Smr_dom"/>
</dbReference>
<comment type="caution">
    <text evidence="3">The sequence shown here is derived from an EMBL/GenBank/DDBJ whole genome shotgun (WGS) entry which is preliminary data.</text>
</comment>
<name>A0A420XZC0_9PEZI</name>
<evidence type="ECO:0000313" key="3">
    <source>
        <dbReference type="EMBL" id="RKU41017.1"/>
    </source>
</evidence>
<evidence type="ECO:0000259" key="2">
    <source>
        <dbReference type="PROSITE" id="PS50828"/>
    </source>
</evidence>
<dbReference type="OrthoDB" id="3231855at2759"/>
<dbReference type="SMART" id="SM01162">
    <property type="entry name" value="DUF1771"/>
    <property type="match status" value="1"/>
</dbReference>
<accession>A0A420XZC0</accession>
<dbReference type="Proteomes" id="UP000275385">
    <property type="component" value="Unassembled WGS sequence"/>
</dbReference>
<feature type="region of interest" description="Disordered" evidence="1">
    <location>
        <begin position="179"/>
        <end position="230"/>
    </location>
</feature>
<dbReference type="SMART" id="SM00463">
    <property type="entry name" value="SMR"/>
    <property type="match status" value="1"/>
</dbReference>
<dbReference type="Pfam" id="PF08590">
    <property type="entry name" value="DUF1771"/>
    <property type="match status" value="1"/>
</dbReference>
<dbReference type="InterPro" id="IPR013899">
    <property type="entry name" value="DUF1771"/>
</dbReference>
<dbReference type="EMBL" id="QVQW01000084">
    <property type="protein sequence ID" value="RKU41017.1"/>
    <property type="molecule type" value="Genomic_DNA"/>
</dbReference>
<dbReference type="InterPro" id="IPR053020">
    <property type="entry name" value="Smr_domain_protein"/>
</dbReference>
<dbReference type="AlphaFoldDB" id="A0A420XZC0"/>
<gene>
    <name evidence="3" type="ORF">DL546_001183</name>
</gene>
<dbReference type="SUPFAM" id="SSF160443">
    <property type="entry name" value="SMR domain-like"/>
    <property type="match status" value="1"/>
</dbReference>
<proteinExistence type="predicted"/>
<reference evidence="3 4" key="1">
    <citation type="submission" date="2018-08" db="EMBL/GenBank/DDBJ databases">
        <title>Draft genome of the lignicolous fungus Coniochaeta pulveracea.</title>
        <authorList>
            <person name="Borstlap C.J."/>
            <person name="De Witt R.N."/>
            <person name="Botha A."/>
            <person name="Volschenk H."/>
        </authorList>
    </citation>
    <scope>NUCLEOTIDE SEQUENCE [LARGE SCALE GENOMIC DNA]</scope>
    <source>
        <strain evidence="3 4">CAB683</strain>
    </source>
</reference>
<dbReference type="PANTHER" id="PTHR47417">
    <property type="entry name" value="SMR DOMAIN-CONTAINING PROTEIN YPL199C"/>
    <property type="match status" value="1"/>
</dbReference>
<dbReference type="InterPro" id="IPR036063">
    <property type="entry name" value="Smr_dom_sf"/>
</dbReference>
<evidence type="ECO:0000256" key="1">
    <source>
        <dbReference type="SAM" id="MobiDB-lite"/>
    </source>
</evidence>
<dbReference type="Pfam" id="PF01713">
    <property type="entry name" value="Smr"/>
    <property type="match status" value="1"/>
</dbReference>
<protein>
    <recommendedName>
        <fullName evidence="2">Smr domain-containing protein</fullName>
    </recommendedName>
</protein>
<dbReference type="PROSITE" id="PS50828">
    <property type="entry name" value="SMR"/>
    <property type="match status" value="1"/>
</dbReference>
<sequence>MAIPMTRLGDRAFNHSVADDVEAEYDRLRDLARAEASKKSSCFDRAHQAYEQGNGAQAKALSEEGKKYAALQDSYNKQASEFIFRENNAPGRVAEDTIDLHGQFVDEAQDILEMRIRDAQARGQTHLHVIVGKGKHSTGHVDKLKPGVEQVCRQLGLDFATEANEGRIYVDLTGGRVGSAPPLPPQPSGYQGGYASGGYPAAGYHGGGHQQHQQQHHGQQHHQQQQQQPQDDVEKLILGCVRCCVVM</sequence>
<feature type="compositionally biased region" description="Low complexity" evidence="1">
    <location>
        <begin position="221"/>
        <end position="230"/>
    </location>
</feature>
<feature type="domain" description="Smr" evidence="2">
    <location>
        <begin position="98"/>
        <end position="173"/>
    </location>
</feature>
<dbReference type="STRING" id="177199.A0A420XZC0"/>
<dbReference type="Gene3D" id="3.30.1370.110">
    <property type="match status" value="1"/>
</dbReference>